<dbReference type="Proteomes" id="UP001220610">
    <property type="component" value="Chromosome"/>
</dbReference>
<protein>
    <submittedName>
        <fullName evidence="1">Uncharacterized protein</fullName>
    </submittedName>
</protein>
<name>A0AAJ5X000_9BACT</name>
<accession>A0AAJ5X000</accession>
<sequence>MQRSSNNLPYRSTIFRSLIASCLLAVFALGITPKLALHHLLAHHTDSVVSIEHSHTDQLSATGYSCELDQLVAESAFTPAAAIVLPALLMVPQAQDSPFFTSFYSQPHFYTGLRGPPAIS</sequence>
<evidence type="ECO:0000313" key="1">
    <source>
        <dbReference type="EMBL" id="WEK37575.1"/>
    </source>
</evidence>
<reference evidence="1" key="1">
    <citation type="submission" date="2023-03" db="EMBL/GenBank/DDBJ databases">
        <title>Andean soil-derived lignocellulolytic bacterial consortium as a source of novel taxa and putative plastic-active enzymes.</title>
        <authorList>
            <person name="Diaz-Garcia L."/>
            <person name="Chuvochina M."/>
            <person name="Feuerriegel G."/>
            <person name="Bunk B."/>
            <person name="Sproer C."/>
            <person name="Streit W.R."/>
            <person name="Rodriguez L.M."/>
            <person name="Overmann J."/>
            <person name="Jimenez D.J."/>
        </authorList>
    </citation>
    <scope>NUCLEOTIDE SEQUENCE</scope>
    <source>
        <strain evidence="1">MAG 7</strain>
    </source>
</reference>
<proteinExistence type="predicted"/>
<evidence type="ECO:0000313" key="2">
    <source>
        <dbReference type="Proteomes" id="UP001220610"/>
    </source>
</evidence>
<organism evidence="1 2">
    <name type="scientific">Candidatus Pseudobacter hemicellulosilyticus</name>
    <dbReference type="NCBI Taxonomy" id="3121375"/>
    <lineage>
        <taxon>Bacteria</taxon>
        <taxon>Pseudomonadati</taxon>
        <taxon>Bacteroidota</taxon>
        <taxon>Chitinophagia</taxon>
        <taxon>Chitinophagales</taxon>
        <taxon>Chitinophagaceae</taxon>
        <taxon>Pseudobacter</taxon>
    </lineage>
</organism>
<dbReference type="AlphaFoldDB" id="A0AAJ5X000"/>
<dbReference type="EMBL" id="CP119311">
    <property type="protein sequence ID" value="WEK37575.1"/>
    <property type="molecule type" value="Genomic_DNA"/>
</dbReference>
<gene>
    <name evidence="1" type="ORF">P0Y53_08675</name>
</gene>